<accession>A0A6C0KDF4</accession>
<dbReference type="AlphaFoldDB" id="A0A6C0KDF4"/>
<keyword evidence="1" id="KW-1133">Transmembrane helix</keyword>
<proteinExistence type="predicted"/>
<feature type="transmembrane region" description="Helical" evidence="1">
    <location>
        <begin position="263"/>
        <end position="285"/>
    </location>
</feature>
<dbReference type="EMBL" id="MN740857">
    <property type="protein sequence ID" value="QHU15423.1"/>
    <property type="molecule type" value="Genomic_DNA"/>
</dbReference>
<reference evidence="2" key="1">
    <citation type="journal article" date="2020" name="Nature">
        <title>Giant virus diversity and host interactions through global metagenomics.</title>
        <authorList>
            <person name="Schulz F."/>
            <person name="Roux S."/>
            <person name="Paez-Espino D."/>
            <person name="Jungbluth S."/>
            <person name="Walsh D.A."/>
            <person name="Denef V.J."/>
            <person name="McMahon K.D."/>
            <person name="Konstantinidis K.T."/>
            <person name="Eloe-Fadrosh E.A."/>
            <person name="Kyrpides N.C."/>
            <person name="Woyke T."/>
        </authorList>
    </citation>
    <scope>NUCLEOTIDE SEQUENCE</scope>
    <source>
        <strain evidence="2">GVMAG-S-1103017-68</strain>
    </source>
</reference>
<feature type="transmembrane region" description="Helical" evidence="1">
    <location>
        <begin position="173"/>
        <end position="195"/>
    </location>
</feature>
<evidence type="ECO:0000313" key="2">
    <source>
        <dbReference type="EMBL" id="QHU15423.1"/>
    </source>
</evidence>
<protein>
    <submittedName>
        <fullName evidence="2">Uncharacterized protein</fullName>
    </submittedName>
</protein>
<organism evidence="2">
    <name type="scientific">viral metagenome</name>
    <dbReference type="NCBI Taxonomy" id="1070528"/>
    <lineage>
        <taxon>unclassified sequences</taxon>
        <taxon>metagenomes</taxon>
        <taxon>organismal metagenomes</taxon>
    </lineage>
</organism>
<name>A0A6C0KDF4_9ZZZZ</name>
<sequence>MEAVLLATGPTLQCQRQIQKVIKSEGGPAQCFIDAGMIRAQKCCLSRRSIQLVQNGCNALEIEEMCDSKGQPQPKQLIDVLYKPYRSRKNPDRRAAEELARIYNVRITGSDWVSDRAALQVVLGKDKTLFQYLVGNKIAVVGHHVTYFFMALAETIAGVVAAVGAAMTPGLMASVQLVFGTLVLKVLPLTFVEFLKTAVSVGVREFIKQAAKLSAAAKPKIAAAASATAQFLYQYARLSMVQLHSMWHSTIGPMVQTATSTGLLGMVSVAGGAALAGIGLGAAYVSAKNAFVQDLDDRRRLTADIVTKAIQRQTQRLRQHSYRFLETTRVIAYLRDELKHMFNARAIVSRTFHKSGTASALAWLKLNQIHTTWMRADHKGGEALVAASRARNAAGLETPLVELLARCLQDDVFVQMKLESFRGADGPQFEGFRDAGEQHGLWAALLLAESTGEITRLCCTEEKVVESGIFSRGSRTLVAAGALATTQEQVQGIRALLADATEEQLKMLRDILVPGFVVDGKKIPLTKEILMGNFSLKDVEFALIDLD</sequence>
<feature type="transmembrane region" description="Helical" evidence="1">
    <location>
        <begin position="147"/>
        <end position="167"/>
    </location>
</feature>
<keyword evidence="1" id="KW-0812">Transmembrane</keyword>
<keyword evidence="1" id="KW-0472">Membrane</keyword>
<evidence type="ECO:0000256" key="1">
    <source>
        <dbReference type="SAM" id="Phobius"/>
    </source>
</evidence>